<name>A0A931I6K0_9NOCA</name>
<protein>
    <submittedName>
        <fullName evidence="7">Type II toxin-antitoxin system VapC family toxin</fullName>
    </submittedName>
</protein>
<keyword evidence="4" id="KW-0378">Hydrolase</keyword>
<dbReference type="CDD" id="cd09872">
    <property type="entry name" value="PIN_Sll0205-like"/>
    <property type="match status" value="1"/>
</dbReference>
<keyword evidence="2" id="KW-0540">Nuclease</keyword>
<dbReference type="Gene3D" id="3.40.50.1010">
    <property type="entry name" value="5'-nuclease"/>
    <property type="match status" value="1"/>
</dbReference>
<keyword evidence="1" id="KW-1277">Toxin-antitoxin system</keyword>
<dbReference type="GO" id="GO:0016787">
    <property type="term" value="F:hydrolase activity"/>
    <property type="evidence" value="ECO:0007669"/>
    <property type="project" value="UniProtKB-KW"/>
</dbReference>
<dbReference type="InterPro" id="IPR041705">
    <property type="entry name" value="PIN_Sll0205"/>
</dbReference>
<evidence type="ECO:0000259" key="6">
    <source>
        <dbReference type="Pfam" id="PF01850"/>
    </source>
</evidence>
<keyword evidence="3" id="KW-0479">Metal-binding</keyword>
<dbReference type="GO" id="GO:0004518">
    <property type="term" value="F:nuclease activity"/>
    <property type="evidence" value="ECO:0007669"/>
    <property type="project" value="UniProtKB-KW"/>
</dbReference>
<evidence type="ECO:0000256" key="3">
    <source>
        <dbReference type="ARBA" id="ARBA00022723"/>
    </source>
</evidence>
<evidence type="ECO:0000256" key="5">
    <source>
        <dbReference type="ARBA" id="ARBA00022842"/>
    </source>
</evidence>
<organism evidence="7 8">
    <name type="scientific">Nocardia bovistercoris</name>
    <dbReference type="NCBI Taxonomy" id="2785916"/>
    <lineage>
        <taxon>Bacteria</taxon>
        <taxon>Bacillati</taxon>
        <taxon>Actinomycetota</taxon>
        <taxon>Actinomycetes</taxon>
        <taxon>Mycobacteriales</taxon>
        <taxon>Nocardiaceae</taxon>
        <taxon>Nocardia</taxon>
    </lineage>
</organism>
<dbReference type="GO" id="GO:0046872">
    <property type="term" value="F:metal ion binding"/>
    <property type="evidence" value="ECO:0007669"/>
    <property type="project" value="UniProtKB-KW"/>
</dbReference>
<evidence type="ECO:0000313" key="7">
    <source>
        <dbReference type="EMBL" id="MBH0775539.1"/>
    </source>
</evidence>
<dbReference type="PANTHER" id="PTHR36173">
    <property type="entry name" value="RIBONUCLEASE VAPC16-RELATED"/>
    <property type="match status" value="1"/>
</dbReference>
<sequence length="127" mass="13787">MLLLDSRTVLWLVDGNPRLGSSARKAITSASEVYVSAATIWELTIKSMLGTLTVPANLTDALGDQGLGILDVTGQHGEGLREFPELVRHDPFDRLITSQAYCERLSLLTADSVLLGLGRDFITDSTR</sequence>
<comment type="caution">
    <text evidence="7">The sequence shown here is derived from an EMBL/GenBank/DDBJ whole genome shotgun (WGS) entry which is preliminary data.</text>
</comment>
<dbReference type="Pfam" id="PF01850">
    <property type="entry name" value="PIN"/>
    <property type="match status" value="1"/>
</dbReference>
<keyword evidence="5" id="KW-0460">Magnesium</keyword>
<evidence type="ECO:0000256" key="2">
    <source>
        <dbReference type="ARBA" id="ARBA00022722"/>
    </source>
</evidence>
<evidence type="ECO:0000256" key="1">
    <source>
        <dbReference type="ARBA" id="ARBA00022649"/>
    </source>
</evidence>
<dbReference type="InterPro" id="IPR052919">
    <property type="entry name" value="TA_system_RNase"/>
</dbReference>
<dbReference type="Proteomes" id="UP000655751">
    <property type="component" value="Unassembled WGS sequence"/>
</dbReference>
<keyword evidence="8" id="KW-1185">Reference proteome</keyword>
<dbReference type="InterPro" id="IPR002716">
    <property type="entry name" value="PIN_dom"/>
</dbReference>
<evidence type="ECO:0000313" key="8">
    <source>
        <dbReference type="Proteomes" id="UP000655751"/>
    </source>
</evidence>
<evidence type="ECO:0000256" key="4">
    <source>
        <dbReference type="ARBA" id="ARBA00022801"/>
    </source>
</evidence>
<dbReference type="SUPFAM" id="SSF88723">
    <property type="entry name" value="PIN domain-like"/>
    <property type="match status" value="1"/>
</dbReference>
<dbReference type="RefSeq" id="WP_196147904.1">
    <property type="nucleotide sequence ID" value="NZ_JADMLG010000002.1"/>
</dbReference>
<feature type="domain" description="PIN" evidence="6">
    <location>
        <begin position="3"/>
        <end position="113"/>
    </location>
</feature>
<gene>
    <name evidence="7" type="ORF">IT779_04445</name>
</gene>
<dbReference type="InterPro" id="IPR029060">
    <property type="entry name" value="PIN-like_dom_sf"/>
</dbReference>
<accession>A0A931I6K0</accession>
<dbReference type="PANTHER" id="PTHR36173:SF2">
    <property type="entry name" value="RIBONUCLEASE VAPC16"/>
    <property type="match status" value="1"/>
</dbReference>
<reference evidence="7" key="1">
    <citation type="submission" date="2020-11" db="EMBL/GenBank/DDBJ databases">
        <title>Nocardia NEAU-351.nov., a novel actinomycete isolated from the cow dung.</title>
        <authorList>
            <person name="Zhang X."/>
        </authorList>
    </citation>
    <scope>NUCLEOTIDE SEQUENCE</scope>
    <source>
        <strain evidence="7">NEAU-351</strain>
    </source>
</reference>
<dbReference type="EMBL" id="JADMLG010000002">
    <property type="protein sequence ID" value="MBH0775539.1"/>
    <property type="molecule type" value="Genomic_DNA"/>
</dbReference>
<dbReference type="AlphaFoldDB" id="A0A931I6K0"/>
<proteinExistence type="predicted"/>